<comment type="subcellular location">
    <subcellularLocation>
        <location evidence="1 12">Cell outer membrane</location>
        <topology evidence="1 12">Multi-pass membrane protein</topology>
    </subcellularLocation>
</comment>
<reference evidence="16 17" key="1">
    <citation type="submission" date="2016-03" db="EMBL/GenBank/DDBJ databases">
        <title>Acetic acid bacteria sequencing.</title>
        <authorList>
            <person name="Brandt J."/>
            <person name="Jakob F."/>
            <person name="Vogel R.F."/>
        </authorList>
    </citation>
    <scope>NUCLEOTIDE SEQUENCE [LARGE SCALE GENOMIC DNA]</scope>
    <source>
        <strain evidence="16 17">NBRC 101099</strain>
    </source>
</reference>
<evidence type="ECO:0000256" key="4">
    <source>
        <dbReference type="ARBA" id="ARBA00022496"/>
    </source>
</evidence>
<dbReference type="KEGG" id="nch:A0U93_11180"/>
<keyword evidence="3 12" id="KW-1134">Transmembrane beta strand</keyword>
<dbReference type="InterPro" id="IPR039426">
    <property type="entry name" value="TonB-dep_rcpt-like"/>
</dbReference>
<dbReference type="STRING" id="320497.A0U93_11180"/>
<evidence type="ECO:0000256" key="1">
    <source>
        <dbReference type="ARBA" id="ARBA00004571"/>
    </source>
</evidence>
<comment type="similarity">
    <text evidence="12 13">Belongs to the TonB-dependent receptor family.</text>
</comment>
<evidence type="ECO:0000256" key="14">
    <source>
        <dbReference type="SAM" id="MobiDB-lite"/>
    </source>
</evidence>
<keyword evidence="17" id="KW-1185">Reference proteome</keyword>
<dbReference type="OrthoDB" id="593427at2"/>
<dbReference type="GO" id="GO:0015344">
    <property type="term" value="F:siderophore uptake transmembrane transporter activity"/>
    <property type="evidence" value="ECO:0007669"/>
    <property type="project" value="TreeGrafter"/>
</dbReference>
<dbReference type="GO" id="GO:0009279">
    <property type="term" value="C:cell outer membrane"/>
    <property type="evidence" value="ECO:0007669"/>
    <property type="project" value="UniProtKB-SubCell"/>
</dbReference>
<evidence type="ECO:0000256" key="3">
    <source>
        <dbReference type="ARBA" id="ARBA00022452"/>
    </source>
</evidence>
<evidence type="ECO:0000256" key="8">
    <source>
        <dbReference type="ARBA" id="ARBA00023065"/>
    </source>
</evidence>
<evidence type="ECO:0000256" key="11">
    <source>
        <dbReference type="ARBA" id="ARBA00023237"/>
    </source>
</evidence>
<evidence type="ECO:0000256" key="6">
    <source>
        <dbReference type="ARBA" id="ARBA00022729"/>
    </source>
</evidence>
<dbReference type="PROSITE" id="PS52016">
    <property type="entry name" value="TONB_DEPENDENT_REC_3"/>
    <property type="match status" value="1"/>
</dbReference>
<evidence type="ECO:0000313" key="17">
    <source>
        <dbReference type="Proteomes" id="UP000188604"/>
    </source>
</evidence>
<gene>
    <name evidence="16" type="ORF">A0U93_11180</name>
</gene>
<dbReference type="EMBL" id="CP014691">
    <property type="protein sequence ID" value="AQS88411.1"/>
    <property type="molecule type" value="Genomic_DNA"/>
</dbReference>
<evidence type="ECO:0000256" key="10">
    <source>
        <dbReference type="ARBA" id="ARBA00023136"/>
    </source>
</evidence>
<dbReference type="InterPro" id="IPR000531">
    <property type="entry name" value="Beta-barrel_TonB"/>
</dbReference>
<dbReference type="Pfam" id="PF00593">
    <property type="entry name" value="TonB_dep_Rec_b-barrel"/>
    <property type="match status" value="1"/>
</dbReference>
<keyword evidence="5 12" id="KW-0812">Transmembrane</keyword>
<organism evidence="16 17">
    <name type="scientific">Neoasaia chiangmaiensis</name>
    <dbReference type="NCBI Taxonomy" id="320497"/>
    <lineage>
        <taxon>Bacteria</taxon>
        <taxon>Pseudomonadati</taxon>
        <taxon>Pseudomonadota</taxon>
        <taxon>Alphaproteobacteria</taxon>
        <taxon>Acetobacterales</taxon>
        <taxon>Acetobacteraceae</taxon>
        <taxon>Neoasaia</taxon>
    </lineage>
</organism>
<keyword evidence="8" id="KW-0406">Ion transport</keyword>
<evidence type="ECO:0000256" key="13">
    <source>
        <dbReference type="RuleBase" id="RU003357"/>
    </source>
</evidence>
<protein>
    <submittedName>
        <fullName evidence="16">TonB-dependent receptor</fullName>
    </submittedName>
</protein>
<dbReference type="Gene3D" id="2.170.130.10">
    <property type="entry name" value="TonB-dependent receptor, plug domain"/>
    <property type="match status" value="1"/>
</dbReference>
<keyword evidence="4" id="KW-0410">Iron transport</keyword>
<keyword evidence="16" id="KW-0675">Receptor</keyword>
<dbReference type="SUPFAM" id="SSF56935">
    <property type="entry name" value="Porins"/>
    <property type="match status" value="1"/>
</dbReference>
<evidence type="ECO:0000256" key="9">
    <source>
        <dbReference type="ARBA" id="ARBA00023077"/>
    </source>
</evidence>
<keyword evidence="10 12" id="KW-0472">Membrane</keyword>
<keyword evidence="11 12" id="KW-0998">Cell outer membrane</keyword>
<keyword evidence="6 15" id="KW-0732">Signal</keyword>
<feature type="signal peptide" evidence="15">
    <location>
        <begin position="1"/>
        <end position="26"/>
    </location>
</feature>
<evidence type="ECO:0000256" key="7">
    <source>
        <dbReference type="ARBA" id="ARBA00023004"/>
    </source>
</evidence>
<dbReference type="AlphaFoldDB" id="A0A1U9KRC9"/>
<proteinExistence type="inferred from homology"/>
<dbReference type="Pfam" id="PF07715">
    <property type="entry name" value="Plug"/>
    <property type="match status" value="1"/>
</dbReference>
<evidence type="ECO:0000256" key="15">
    <source>
        <dbReference type="SAM" id="SignalP"/>
    </source>
</evidence>
<feature type="compositionally biased region" description="Basic and acidic residues" evidence="14">
    <location>
        <begin position="25"/>
        <end position="44"/>
    </location>
</feature>
<dbReference type="InterPro" id="IPR012910">
    <property type="entry name" value="Plug_dom"/>
</dbReference>
<dbReference type="InterPro" id="IPR036942">
    <property type="entry name" value="Beta-barrel_TonB_sf"/>
</dbReference>
<dbReference type="RefSeq" id="WP_077807441.1">
    <property type="nucleotide sequence ID" value="NZ_BJXS01000003.1"/>
</dbReference>
<dbReference type="PANTHER" id="PTHR32552">
    <property type="entry name" value="FERRICHROME IRON RECEPTOR-RELATED"/>
    <property type="match status" value="1"/>
</dbReference>
<name>A0A1U9KRC9_9PROT</name>
<keyword evidence="7" id="KW-0408">Iron</keyword>
<dbReference type="InterPro" id="IPR037066">
    <property type="entry name" value="Plug_dom_sf"/>
</dbReference>
<dbReference type="PANTHER" id="PTHR32552:SF89">
    <property type="entry name" value="CATECHOLATE SIDEROPHORE RECEPTOR FIU"/>
    <property type="match status" value="1"/>
</dbReference>
<feature type="region of interest" description="Disordered" evidence="14">
    <location>
        <begin position="24"/>
        <end position="56"/>
    </location>
</feature>
<sequence>MIRRHVHALLTALLGTTCLASPMARARDDTTPPKSEHITVRRTPDTAPGNQPGGGLIHPQQGVRSVSTVDRDFIDKQVPTASAYQLAAMLPGANVATSDPFGFSPATNITVRGLNNDAIGYILEGMPLNDVAYYSGYPSQFADSENYREIALAQGSADLDSPVLNAAGGLMNLSFLDPATKPGGYASVSYGSYDTNREFIRLETGEIGRSGIRGFVSYSHGASDNWRGPGRDTRQHVDFKFLKSWDDGNRASILGSWNSTITSYYPQVTQSDWKQYGLGGPNELAGRYNPNDAQGGTDYWRLWRAPERTLYVGAPVHLHLTKRLSWDITPYSQFAYGNVPGGSTLSETGLYNGTQPLPDNLNLPGAQDGVAVVRANYNQRSYRSGFTTALHYKLAWNDFILGYWYDYSDDNEQQPFTAVQDNGYAPDIWSEKRRATILLSDGRQLLGGSAHTVSQTNALFLGDHMSFWRERLSVDAGFKMVMLTRNGTNNVPGPQYRANANYAEPLPRLGARLRLDDANQIFFNATTNFRSPDDTAFFNTYDPSSGETEVTAATNTKPEYSISEEIGYRRTGRWIIGSLTLFNYNFTNRQISTLVSQNGALVQSTINGGGQTSRGVDVEIGTRPWHHITPYVSGEYLHATIDNDIAANGDLLPTKGKIAVRSPTLQGAAGLSYDDGHFFGVATIKYTGHQFATFMNDERVADHTTGDLGFGYRFTDVAHLHAPTMRMNFINITNQHYLSGVATPTMNAQDTIGQYGTTISGSAPSYYVGGGFAALFTASSGF</sequence>
<accession>A0A1U9KRC9</accession>
<feature type="chain" id="PRO_5043803186" evidence="15">
    <location>
        <begin position="27"/>
        <end position="782"/>
    </location>
</feature>
<evidence type="ECO:0000256" key="2">
    <source>
        <dbReference type="ARBA" id="ARBA00022448"/>
    </source>
</evidence>
<evidence type="ECO:0000256" key="5">
    <source>
        <dbReference type="ARBA" id="ARBA00022692"/>
    </source>
</evidence>
<keyword evidence="2 12" id="KW-0813">Transport</keyword>
<evidence type="ECO:0000256" key="12">
    <source>
        <dbReference type="PROSITE-ProRule" id="PRU01360"/>
    </source>
</evidence>
<evidence type="ECO:0000313" key="16">
    <source>
        <dbReference type="EMBL" id="AQS88411.1"/>
    </source>
</evidence>
<dbReference type="Gene3D" id="2.40.170.20">
    <property type="entry name" value="TonB-dependent receptor, beta-barrel domain"/>
    <property type="match status" value="1"/>
</dbReference>
<dbReference type="Proteomes" id="UP000188604">
    <property type="component" value="Chromosome"/>
</dbReference>
<keyword evidence="9 13" id="KW-0798">TonB box</keyword>